<evidence type="ECO:0000313" key="3">
    <source>
        <dbReference type="Proteomes" id="UP000279959"/>
    </source>
</evidence>
<feature type="region of interest" description="Disordered" evidence="1">
    <location>
        <begin position="1"/>
        <end position="79"/>
    </location>
</feature>
<proteinExistence type="predicted"/>
<gene>
    <name evidence="2" type="ORF">SAMIE_1035150</name>
</gene>
<dbReference type="Pfam" id="PF11843">
    <property type="entry name" value="DUF3363"/>
    <property type="match status" value="1"/>
</dbReference>
<dbReference type="AlphaFoldDB" id="A0A494W613"/>
<feature type="compositionally biased region" description="Low complexity" evidence="1">
    <location>
        <begin position="45"/>
        <end position="58"/>
    </location>
</feature>
<dbReference type="InterPro" id="IPR021795">
    <property type="entry name" value="DUF3363"/>
</dbReference>
<evidence type="ECO:0000256" key="1">
    <source>
        <dbReference type="SAM" id="MobiDB-lite"/>
    </source>
</evidence>
<protein>
    <submittedName>
        <fullName evidence="2">DUF3363 domain-containing protein</fullName>
    </submittedName>
</protein>
<keyword evidence="3" id="KW-1185">Reference proteome</keyword>
<accession>A0A494W613</accession>
<reference evidence="2 3" key="1">
    <citation type="submission" date="2018-05" db="EMBL/GenBank/DDBJ databases">
        <title>Complete Genome Sequence of the Nonylphenol-Degrading Bacterium Sphingobium amiense DSM 16289T.</title>
        <authorList>
            <person name="Ootsuka M."/>
            <person name="Nishizawa T."/>
            <person name="Ohta H."/>
        </authorList>
    </citation>
    <scope>NUCLEOTIDE SEQUENCE [LARGE SCALE GENOMIC DNA]</scope>
    <source>
        <strain evidence="2 3">DSM 16289</strain>
    </source>
</reference>
<sequence length="687" mass="75540">MSADDEFRFRPKPGRIRADTPKAGKAKSFLSQAKKIARQHSNGPSRSSARSSQRSSTSPGMKGGKAIGSAKSPGLKRGRGAAFVRARTLSGGWKHSTPGMRRVVVKTRYVQGAGKNGKSAAHLRYIQRDGTSRDGERGQLYSATEDRADGAAFVERGADDRHQFRFIVSPEDAADLTDLTAHTRDLMSQIETDLGTKLDWVAVNHHNTGHPHVHVIVRGKDELGENLVINGDYLANGIRERASELTTLELGPVTEIEQSRKLSAEIDQDRFTRIDRAMTEEAEGRVLDLRHEPADPKHQFNRTLSLRRLAKLEKMGLATEHASGVWELSERMEPALRELGERGDIIRNMHKALKADGLERDPMTFQIHDAAPEVPIVGRVVDKYLTDELGENLTVVVDGIDGRTHHLAGIDPARVADARIGSVVEIGPAETASRPSDRTIATIAEVGVYRPSRHLEQARFEGRVPGGDYEGYVDAHVRRLEALRRAGIAERIDADQWRIPEDFENRAAAYDAGRNRQANIRVLSAARLESQIGADGATWLDRRLVSAEASDLVPSGFGQQVRDAMDRRREHHIEQGDATRGLNGGALYRRNLLATLREREITRIGTEMAASKALPFRAATDGGGVTGKFTGTVQLSSGKFAVVEQSHEFTLVPWRPVIDRQLGREVSGIVQGGSVSWQLGRSRGLAL</sequence>
<organism evidence="2 3">
    <name type="scientific">Sphingobium amiense</name>
    <dbReference type="NCBI Taxonomy" id="135719"/>
    <lineage>
        <taxon>Bacteria</taxon>
        <taxon>Pseudomonadati</taxon>
        <taxon>Pseudomonadota</taxon>
        <taxon>Alphaproteobacteria</taxon>
        <taxon>Sphingomonadales</taxon>
        <taxon>Sphingomonadaceae</taxon>
        <taxon>Sphingobium</taxon>
    </lineage>
</organism>
<dbReference type="EMBL" id="AP018664">
    <property type="protein sequence ID" value="BBE00015.1"/>
    <property type="molecule type" value="Genomic_DNA"/>
</dbReference>
<dbReference type="Proteomes" id="UP000279959">
    <property type="component" value="Chromosome"/>
</dbReference>
<dbReference type="KEGG" id="sami:SAMIE_1035150"/>
<name>A0A494W613_9SPHN</name>
<evidence type="ECO:0000313" key="2">
    <source>
        <dbReference type="EMBL" id="BBE00015.1"/>
    </source>
</evidence>